<dbReference type="Gene3D" id="3.30.160.150">
    <property type="entry name" value="Lipoprotein like domain"/>
    <property type="match status" value="1"/>
</dbReference>
<sequence length="167" mass="18710">MKRRHFLRLTLMTGMAASAAVLGGCGFQLRGTQRQRHIPPIALDGDTRSLVARNLTVELNNLGNGIDEEAPWRLTLSSPTLEQRRLGGEDSGSQEHEFTLEIQVSVQERSSGGYALNNQTLSVISRQRLNDDDLLNRESLIEETRLTLSRRLAQRVVERISALEAFE</sequence>
<gene>
    <name evidence="2" type="ORF">HLB35_11285</name>
</gene>
<keyword evidence="1" id="KW-0732">Signal</keyword>
<evidence type="ECO:0008006" key="4">
    <source>
        <dbReference type="Google" id="ProtNLM"/>
    </source>
</evidence>
<dbReference type="RefSeq" id="WP_171702651.1">
    <property type="nucleotide sequence ID" value="NZ_JABFHI010000004.1"/>
</dbReference>
<evidence type="ECO:0000256" key="1">
    <source>
        <dbReference type="SAM" id="SignalP"/>
    </source>
</evidence>
<dbReference type="AlphaFoldDB" id="A0A7Y3TY23"/>
<comment type="caution">
    <text evidence="2">The sequence shown here is derived from an EMBL/GenBank/DDBJ whole genome shotgun (WGS) entry which is preliminary data.</text>
</comment>
<keyword evidence="3" id="KW-1185">Reference proteome</keyword>
<proteinExistence type="predicted"/>
<protein>
    <recommendedName>
        <fullName evidence="4">LPS-assembly lipoprotein LptE</fullName>
    </recommendedName>
</protein>
<name>A0A7Y3TY23_9GAMM</name>
<evidence type="ECO:0000313" key="3">
    <source>
        <dbReference type="Proteomes" id="UP000588806"/>
    </source>
</evidence>
<feature type="signal peptide" evidence="1">
    <location>
        <begin position="1"/>
        <end position="19"/>
    </location>
</feature>
<reference evidence="2 3" key="2">
    <citation type="submission" date="2020-06" db="EMBL/GenBank/DDBJ databases">
        <title>Halomonas songnenensis sp. nov., a moderately halophilic bacterium isolated from saline and alkaline soils.</title>
        <authorList>
            <person name="Jiang J."/>
            <person name="Pan Y."/>
        </authorList>
    </citation>
    <scope>NUCLEOTIDE SEQUENCE [LARGE SCALE GENOMIC DNA]</scope>
    <source>
        <strain evidence="2 3">TBZ9</strain>
    </source>
</reference>
<organism evidence="2 3">
    <name type="scientific">Vreelandella azerica</name>
    <dbReference type="NCBI Taxonomy" id="2732867"/>
    <lineage>
        <taxon>Bacteria</taxon>
        <taxon>Pseudomonadati</taxon>
        <taxon>Pseudomonadota</taxon>
        <taxon>Gammaproteobacteria</taxon>
        <taxon>Oceanospirillales</taxon>
        <taxon>Halomonadaceae</taxon>
        <taxon>Vreelandella</taxon>
    </lineage>
</organism>
<reference evidence="2 3" key="1">
    <citation type="submission" date="2020-05" db="EMBL/GenBank/DDBJ databases">
        <authorList>
            <person name="Ruan W."/>
            <person name="Jeon C.O."/>
            <person name="Chun B.H."/>
        </authorList>
    </citation>
    <scope>NUCLEOTIDE SEQUENCE [LARGE SCALE GENOMIC DNA]</scope>
    <source>
        <strain evidence="2 3">TBZ9</strain>
    </source>
</reference>
<dbReference type="PROSITE" id="PS51257">
    <property type="entry name" value="PROKAR_LIPOPROTEIN"/>
    <property type="match status" value="1"/>
</dbReference>
<dbReference type="EMBL" id="JABFHI010000004">
    <property type="protein sequence ID" value="NOG32195.1"/>
    <property type="molecule type" value="Genomic_DNA"/>
</dbReference>
<dbReference type="Proteomes" id="UP000588806">
    <property type="component" value="Unassembled WGS sequence"/>
</dbReference>
<accession>A0A7Y3TY23</accession>
<evidence type="ECO:0000313" key="2">
    <source>
        <dbReference type="EMBL" id="NOG32195.1"/>
    </source>
</evidence>
<feature type="chain" id="PRO_5031033697" description="LPS-assembly lipoprotein LptE" evidence="1">
    <location>
        <begin position="20"/>
        <end position="167"/>
    </location>
</feature>